<keyword evidence="1" id="KW-0812">Transmembrane</keyword>
<dbReference type="InterPro" id="IPR027417">
    <property type="entry name" value="P-loop_NTPase"/>
</dbReference>
<gene>
    <name evidence="2" type="ORF">BACINT_00581</name>
</gene>
<sequence>MLEREIQKSILADFKRKKVIVLLGARQAGKTTLLLSLALLRLIWQMKSMNRLLGV</sequence>
<organism evidence="2 3">
    <name type="scientific">Bacteroides intestinalis DSM 17393</name>
    <dbReference type="NCBI Taxonomy" id="471870"/>
    <lineage>
        <taxon>Bacteria</taxon>
        <taxon>Pseudomonadati</taxon>
        <taxon>Bacteroidota</taxon>
        <taxon>Bacteroidia</taxon>
        <taxon>Bacteroidales</taxon>
        <taxon>Bacteroidaceae</taxon>
        <taxon>Bacteroides</taxon>
    </lineage>
</organism>
<keyword evidence="1" id="KW-0472">Membrane</keyword>
<dbReference type="SUPFAM" id="SSF52540">
    <property type="entry name" value="P-loop containing nucleoside triphosphate hydrolases"/>
    <property type="match status" value="1"/>
</dbReference>
<evidence type="ECO:0000256" key="1">
    <source>
        <dbReference type="SAM" id="Phobius"/>
    </source>
</evidence>
<dbReference type="STRING" id="471870.BACINT_00581"/>
<dbReference type="Gene3D" id="3.40.50.300">
    <property type="entry name" value="P-loop containing nucleotide triphosphate hydrolases"/>
    <property type="match status" value="1"/>
</dbReference>
<evidence type="ECO:0000313" key="3">
    <source>
        <dbReference type="Proteomes" id="UP000004596"/>
    </source>
</evidence>
<feature type="transmembrane region" description="Helical" evidence="1">
    <location>
        <begin position="20"/>
        <end position="44"/>
    </location>
</feature>
<evidence type="ECO:0000313" key="2">
    <source>
        <dbReference type="EMBL" id="EDV07019.1"/>
    </source>
</evidence>
<protein>
    <submittedName>
        <fullName evidence="2">Uncharacterized protein</fullName>
    </submittedName>
</protein>
<dbReference type="Proteomes" id="UP000004596">
    <property type="component" value="Unassembled WGS sequence"/>
</dbReference>
<dbReference type="AlphaFoldDB" id="B3C6P5"/>
<reference evidence="2 3" key="1">
    <citation type="submission" date="2008-04" db="EMBL/GenBank/DDBJ databases">
        <title>Draft genome sequence of Bacteroides intestinalis (DSM 17393).</title>
        <authorList>
            <person name="Sudarsanam P."/>
            <person name="Ley R."/>
            <person name="Guruge J."/>
            <person name="Turnbaugh P.J."/>
            <person name="Mahowald M."/>
            <person name="Liep D."/>
            <person name="Gordon J."/>
        </authorList>
    </citation>
    <scope>NUCLEOTIDE SEQUENCE [LARGE SCALE GENOMIC DNA]</scope>
    <source>
        <strain evidence="2 3">DSM 17393</strain>
    </source>
</reference>
<proteinExistence type="predicted"/>
<dbReference type="EMBL" id="ABJL02000006">
    <property type="protein sequence ID" value="EDV07019.1"/>
    <property type="molecule type" value="Genomic_DNA"/>
</dbReference>
<reference evidence="2 3" key="2">
    <citation type="submission" date="2008-04" db="EMBL/GenBank/DDBJ databases">
        <authorList>
            <person name="Fulton L."/>
            <person name="Clifton S."/>
            <person name="Fulton B."/>
            <person name="Xu J."/>
            <person name="Minx P."/>
            <person name="Pepin K.H."/>
            <person name="Johnson M."/>
            <person name="Thiruvilangam P."/>
            <person name="Bhonagiri V."/>
            <person name="Nash W.E."/>
            <person name="Mardis E.R."/>
            <person name="Wilson R.K."/>
        </authorList>
    </citation>
    <scope>NUCLEOTIDE SEQUENCE [LARGE SCALE GENOMIC DNA]</scope>
    <source>
        <strain evidence="2 3">DSM 17393</strain>
    </source>
</reference>
<accession>B3C6P5</accession>
<keyword evidence="1" id="KW-1133">Transmembrane helix</keyword>
<name>B3C6P5_9BACE</name>
<comment type="caution">
    <text evidence="2">The sequence shown here is derived from an EMBL/GenBank/DDBJ whole genome shotgun (WGS) entry which is preliminary data.</text>
</comment>